<dbReference type="FunFam" id="1.10.10.60:FF:000342">
    <property type="entry name" value="trihelix transcription factor PTL-like"/>
    <property type="match status" value="1"/>
</dbReference>
<gene>
    <name evidence="9" type="ORF">ACH5RR_004610</name>
</gene>
<sequence>MEEHQFGIADLRQYMNERPLFPPIQPPLPDFLSGQQHFEMVMGGVGRHHHHHEMVPHHEFRLDSSTSNTTTASIPCGVGYTGGGLEMEGCGIVGGDGGAGRWPRQETLTLLEIRSRLDPKFKEANQKGPLWDEVSRIMSEEHGYQRSGKKCREKFENLYKYYKKTKEGKAGRQDGKHYRFFRQLEALYGETSNAASVSENHLLGNSNVRYDVAANNTTSISNQETNFQAQKLSESLSFSNSSDFNTTSSEDSELRAAVDNDSSERRKKRSKGKRSWKVKIKDFIDSQMRKLMEKQEAWLEKMMKTIDQKEQERMLRQEDWRKQEVARVEREHKFWSSERTWIESRDAAIMEALHKLTGIESAKASSTPGDGELIAAQGLQSMNKHIYQNGDRSETITCFEKGGSWPECEITRLIQLRTNMEPRFQQLAFPEEILWEEIAAKMACLGYDRTPSMCKDKWDSISSYMMKCSKRRKENSRFCCYLTNDSLFSQGGTYSCDTNDQTVRRAAHNDQGASPPNGDTGNAMYDGCYRYLMGDAQNLWENYGVKFSKGENQ</sequence>
<evidence type="ECO:0000259" key="8">
    <source>
        <dbReference type="PROSITE" id="PS50090"/>
    </source>
</evidence>
<feature type="region of interest" description="Disordered" evidence="7">
    <location>
        <begin position="238"/>
        <end position="273"/>
    </location>
</feature>
<dbReference type="PROSITE" id="PS50090">
    <property type="entry name" value="MYB_LIKE"/>
    <property type="match status" value="2"/>
</dbReference>
<dbReference type="PANTHER" id="PTHR21654">
    <property type="entry name" value="FI21293P1"/>
    <property type="match status" value="1"/>
</dbReference>
<feature type="compositionally biased region" description="Low complexity" evidence="7">
    <location>
        <begin position="238"/>
        <end position="249"/>
    </location>
</feature>
<reference evidence="9 10" key="1">
    <citation type="submission" date="2024-11" db="EMBL/GenBank/DDBJ databases">
        <title>A near-complete genome assembly of Cinchona calisaya.</title>
        <authorList>
            <person name="Lian D.C."/>
            <person name="Zhao X.W."/>
            <person name="Wei L."/>
        </authorList>
    </citation>
    <scope>NUCLEOTIDE SEQUENCE [LARGE SCALE GENOMIC DNA]</scope>
    <source>
        <tissue evidence="9">Nenye</tissue>
    </source>
</reference>
<dbReference type="InterPro" id="IPR001005">
    <property type="entry name" value="SANT/Myb"/>
</dbReference>
<keyword evidence="5" id="KW-0804">Transcription</keyword>
<evidence type="ECO:0000256" key="2">
    <source>
        <dbReference type="ARBA" id="ARBA00022737"/>
    </source>
</evidence>
<dbReference type="CDD" id="cd12203">
    <property type="entry name" value="GT1"/>
    <property type="match status" value="2"/>
</dbReference>
<keyword evidence="3" id="KW-0805">Transcription regulation</keyword>
<proteinExistence type="predicted"/>
<feature type="domain" description="Myb-like" evidence="8">
    <location>
        <begin position="401"/>
        <end position="462"/>
    </location>
</feature>
<evidence type="ECO:0000313" key="9">
    <source>
        <dbReference type="EMBL" id="KAL3536149.1"/>
    </source>
</evidence>
<keyword evidence="10" id="KW-1185">Reference proteome</keyword>
<comment type="caution">
    <text evidence="9">The sequence shown here is derived from an EMBL/GenBank/DDBJ whole genome shotgun (WGS) entry which is preliminary data.</text>
</comment>
<evidence type="ECO:0000256" key="5">
    <source>
        <dbReference type="ARBA" id="ARBA00023163"/>
    </source>
</evidence>
<dbReference type="Gene3D" id="1.10.10.60">
    <property type="entry name" value="Homeodomain-like"/>
    <property type="match status" value="2"/>
</dbReference>
<keyword evidence="6" id="KW-0539">Nucleus</keyword>
<dbReference type="EMBL" id="JBJUIK010000002">
    <property type="protein sequence ID" value="KAL3536149.1"/>
    <property type="molecule type" value="Genomic_DNA"/>
</dbReference>
<protein>
    <recommendedName>
        <fullName evidence="8">Myb-like domain-containing protein</fullName>
    </recommendedName>
</protein>
<organism evidence="9 10">
    <name type="scientific">Cinchona calisaya</name>
    <dbReference type="NCBI Taxonomy" id="153742"/>
    <lineage>
        <taxon>Eukaryota</taxon>
        <taxon>Viridiplantae</taxon>
        <taxon>Streptophyta</taxon>
        <taxon>Embryophyta</taxon>
        <taxon>Tracheophyta</taxon>
        <taxon>Spermatophyta</taxon>
        <taxon>Magnoliopsida</taxon>
        <taxon>eudicotyledons</taxon>
        <taxon>Gunneridae</taxon>
        <taxon>Pentapetalae</taxon>
        <taxon>asterids</taxon>
        <taxon>lamiids</taxon>
        <taxon>Gentianales</taxon>
        <taxon>Rubiaceae</taxon>
        <taxon>Cinchonoideae</taxon>
        <taxon>Cinchoneae</taxon>
        <taxon>Cinchona</taxon>
    </lineage>
</organism>
<dbReference type="GO" id="GO:0003677">
    <property type="term" value="F:DNA binding"/>
    <property type="evidence" value="ECO:0007669"/>
    <property type="project" value="UniProtKB-KW"/>
</dbReference>
<evidence type="ECO:0000256" key="3">
    <source>
        <dbReference type="ARBA" id="ARBA00023015"/>
    </source>
</evidence>
<dbReference type="SMART" id="SM00717">
    <property type="entry name" value="SANT"/>
    <property type="match status" value="2"/>
</dbReference>
<name>A0ABD3AYV9_9GENT</name>
<dbReference type="AlphaFoldDB" id="A0ABD3AYV9"/>
<evidence type="ECO:0000256" key="4">
    <source>
        <dbReference type="ARBA" id="ARBA00023125"/>
    </source>
</evidence>
<evidence type="ECO:0000256" key="1">
    <source>
        <dbReference type="ARBA" id="ARBA00004123"/>
    </source>
</evidence>
<keyword evidence="4" id="KW-0238">DNA-binding</keyword>
<accession>A0ABD3AYV9</accession>
<dbReference type="GO" id="GO:0005634">
    <property type="term" value="C:nucleus"/>
    <property type="evidence" value="ECO:0007669"/>
    <property type="project" value="UniProtKB-SubCell"/>
</dbReference>
<evidence type="ECO:0000256" key="6">
    <source>
        <dbReference type="ARBA" id="ARBA00023242"/>
    </source>
</evidence>
<feature type="domain" description="Myb-like" evidence="8">
    <location>
        <begin position="100"/>
        <end position="159"/>
    </location>
</feature>
<evidence type="ECO:0000313" key="10">
    <source>
        <dbReference type="Proteomes" id="UP001630127"/>
    </source>
</evidence>
<comment type="subcellular location">
    <subcellularLocation>
        <location evidence="1">Nucleus</location>
    </subcellularLocation>
</comment>
<dbReference type="Proteomes" id="UP001630127">
    <property type="component" value="Unassembled WGS sequence"/>
</dbReference>
<keyword evidence="2" id="KW-0677">Repeat</keyword>
<feature type="compositionally biased region" description="Basic and acidic residues" evidence="7">
    <location>
        <begin position="252"/>
        <end position="264"/>
    </location>
</feature>
<dbReference type="PANTHER" id="PTHR21654:SF60">
    <property type="entry name" value="TRIHELIX TRANSCRIPTION FACTOR PTL"/>
    <property type="match status" value="1"/>
</dbReference>
<dbReference type="GO" id="GO:0006355">
    <property type="term" value="P:regulation of DNA-templated transcription"/>
    <property type="evidence" value="ECO:0007669"/>
    <property type="project" value="UniProtKB-ARBA"/>
</dbReference>
<dbReference type="InterPro" id="IPR044822">
    <property type="entry name" value="Myb_DNA-bind_4"/>
</dbReference>
<dbReference type="Pfam" id="PF13837">
    <property type="entry name" value="Myb_DNA-bind_4"/>
    <property type="match status" value="2"/>
</dbReference>
<evidence type="ECO:0000256" key="7">
    <source>
        <dbReference type="SAM" id="MobiDB-lite"/>
    </source>
</evidence>
<dbReference type="FunFam" id="1.10.10.60:FF:000061">
    <property type="entry name" value="Trihelix transcription factor GT-2"/>
    <property type="match status" value="1"/>
</dbReference>